<dbReference type="Proteomes" id="UP000184480">
    <property type="component" value="Unassembled WGS sequence"/>
</dbReference>
<keyword evidence="1" id="KW-0472">Membrane</keyword>
<dbReference type="EMBL" id="FQUC01000017">
    <property type="protein sequence ID" value="SHG20240.1"/>
    <property type="molecule type" value="Genomic_DNA"/>
</dbReference>
<proteinExistence type="predicted"/>
<evidence type="ECO:0000313" key="2">
    <source>
        <dbReference type="EMBL" id="SHG20240.1"/>
    </source>
</evidence>
<gene>
    <name evidence="2" type="ORF">SAMN05444362_11763</name>
</gene>
<dbReference type="OrthoDB" id="996756at2"/>
<dbReference type="AlphaFoldDB" id="A0A1M5HWC5"/>
<keyword evidence="1" id="KW-0812">Transmembrane</keyword>
<keyword evidence="1" id="KW-1133">Transmembrane helix</keyword>
<organism evidence="2 3">
    <name type="scientific">Dysgonomonas macrotermitis</name>
    <dbReference type="NCBI Taxonomy" id="1346286"/>
    <lineage>
        <taxon>Bacteria</taxon>
        <taxon>Pseudomonadati</taxon>
        <taxon>Bacteroidota</taxon>
        <taxon>Bacteroidia</taxon>
        <taxon>Bacteroidales</taxon>
        <taxon>Dysgonomonadaceae</taxon>
        <taxon>Dysgonomonas</taxon>
    </lineage>
</organism>
<evidence type="ECO:0000313" key="3">
    <source>
        <dbReference type="Proteomes" id="UP000184480"/>
    </source>
</evidence>
<name>A0A1M5HWC5_9BACT</name>
<protein>
    <submittedName>
        <fullName evidence="2">Uncharacterized protein</fullName>
    </submittedName>
</protein>
<reference evidence="3" key="1">
    <citation type="submission" date="2016-11" db="EMBL/GenBank/DDBJ databases">
        <authorList>
            <person name="Varghese N."/>
            <person name="Submissions S."/>
        </authorList>
    </citation>
    <scope>NUCLEOTIDE SEQUENCE [LARGE SCALE GENOMIC DNA]</scope>
    <source>
        <strain evidence="3">DSM 27370</strain>
    </source>
</reference>
<sequence length="199" mass="23665">MEVEKIKNLEQNKAFKRSFFSKSVWRKYALFPPALVLFVALFGVVYLYNMDQLISYYCIPFLVVLLLATIWFKSTRKYLINQELNNGESFQICLVLPLKKEKGIQYKVFTPGANRLNRYFLEKKQKELLNDPGKYQTLAENLKDRQVVELENEGVCITVEKQKMRWLSPRPMTNVDEYIVYYKNNIVSSISNRDMRRYL</sequence>
<accession>A0A1M5HWC5</accession>
<feature type="transmembrane region" description="Helical" evidence="1">
    <location>
        <begin position="28"/>
        <end position="48"/>
    </location>
</feature>
<dbReference type="RefSeq" id="WP_062182673.1">
    <property type="nucleotide sequence ID" value="NZ_BBXL01000018.1"/>
</dbReference>
<feature type="transmembrane region" description="Helical" evidence="1">
    <location>
        <begin position="54"/>
        <end position="72"/>
    </location>
</feature>
<keyword evidence="3" id="KW-1185">Reference proteome</keyword>
<evidence type="ECO:0000256" key="1">
    <source>
        <dbReference type="SAM" id="Phobius"/>
    </source>
</evidence>